<name>A0ABU0TLS7_9FLAO</name>
<evidence type="ECO:0000313" key="3">
    <source>
        <dbReference type="EMBL" id="MDQ1098003.1"/>
    </source>
</evidence>
<reference evidence="3 4" key="1">
    <citation type="submission" date="2023-07" db="EMBL/GenBank/DDBJ databases">
        <title>Functional and genomic diversity of the sorghum phyllosphere microbiome.</title>
        <authorList>
            <person name="Shade A."/>
        </authorList>
    </citation>
    <scope>NUCLEOTIDE SEQUENCE [LARGE SCALE GENOMIC DNA]</scope>
    <source>
        <strain evidence="3 4">SORGH_AS_1064</strain>
    </source>
</reference>
<evidence type="ECO:0000313" key="4">
    <source>
        <dbReference type="Proteomes" id="UP001225072"/>
    </source>
</evidence>
<accession>A0ABU0TLS7</accession>
<keyword evidence="2" id="KW-0808">Transferase</keyword>
<organism evidence="3 4">
    <name type="scientific">Chryseobacterium camelliae</name>
    <dbReference type="NCBI Taxonomy" id="1265445"/>
    <lineage>
        <taxon>Bacteria</taxon>
        <taxon>Pseudomonadati</taxon>
        <taxon>Bacteroidota</taxon>
        <taxon>Flavobacteriia</taxon>
        <taxon>Flavobacteriales</taxon>
        <taxon>Weeksellaceae</taxon>
        <taxon>Chryseobacterium group</taxon>
        <taxon>Chryseobacterium</taxon>
    </lineage>
</organism>
<comment type="caution">
    <text evidence="3">The sequence shown here is derived from an EMBL/GenBank/DDBJ whole genome shotgun (WGS) entry which is preliminary data.</text>
</comment>
<keyword evidence="4" id="KW-1185">Reference proteome</keyword>
<dbReference type="Gene3D" id="3.40.50.2000">
    <property type="entry name" value="Glycogen Phosphorylase B"/>
    <property type="match status" value="2"/>
</dbReference>
<sequence>MPRILFLTTAHRYNDDRILYHQAKELKSRGYDVKICSLSSEYQGCIDGIEIESYPVLDQSSDEKTRLFKEVCNTFRPDCIIGSEPLAIIAVKEYRKRHRTSLIYDITEWYPSMRMVREYSFFLKIFHTLKFLMIQLYAGYLSTHFIFGEKTKRFPLAYCFPFKKSIILPYFPDDQYIYTSIRQPEAGKIKLCYTGQISEEKGIGNFFNAVDRLRKLRPGLQISILIIGGARTEKDQAYFETLLKKYQWQDISIRKPASFETFTEAYSEADICFDLREINFENHHCLPIKIFYYAASGKPVIYSDLKATRRFVDISRFGFLVDPEDADAIAEKIITYIDNPTLYKAHAHGARAVFEEQYNWATIKNSFVDFVKQSMLK</sequence>
<dbReference type="Proteomes" id="UP001225072">
    <property type="component" value="Unassembled WGS sequence"/>
</dbReference>
<proteinExistence type="predicted"/>
<protein>
    <submittedName>
        <fullName evidence="3">Glycosyltransferase involved in cell wall biosynthesis</fullName>
    </submittedName>
</protein>
<dbReference type="EMBL" id="JAUTAL010000001">
    <property type="protein sequence ID" value="MDQ1098003.1"/>
    <property type="molecule type" value="Genomic_DNA"/>
</dbReference>
<evidence type="ECO:0000256" key="1">
    <source>
        <dbReference type="ARBA" id="ARBA00022676"/>
    </source>
</evidence>
<dbReference type="PANTHER" id="PTHR12526">
    <property type="entry name" value="GLYCOSYLTRANSFERASE"/>
    <property type="match status" value="1"/>
</dbReference>
<dbReference type="RefSeq" id="WP_307451944.1">
    <property type="nucleotide sequence ID" value="NZ_JAUTAL010000001.1"/>
</dbReference>
<keyword evidence="1" id="KW-0328">Glycosyltransferase</keyword>
<dbReference type="PANTHER" id="PTHR12526:SF629">
    <property type="entry name" value="TEICHURONIC ACID BIOSYNTHESIS GLYCOSYLTRANSFERASE TUAH-RELATED"/>
    <property type="match status" value="1"/>
</dbReference>
<gene>
    <name evidence="3" type="ORF">QE404_003150</name>
</gene>
<evidence type="ECO:0000256" key="2">
    <source>
        <dbReference type="ARBA" id="ARBA00022679"/>
    </source>
</evidence>
<dbReference type="Pfam" id="PF13692">
    <property type="entry name" value="Glyco_trans_1_4"/>
    <property type="match status" value="1"/>
</dbReference>
<dbReference type="SUPFAM" id="SSF53756">
    <property type="entry name" value="UDP-Glycosyltransferase/glycogen phosphorylase"/>
    <property type="match status" value="1"/>
</dbReference>